<feature type="region of interest" description="Disordered" evidence="1">
    <location>
        <begin position="82"/>
        <end position="154"/>
    </location>
</feature>
<reference evidence="2 3" key="1">
    <citation type="journal article" date="2021" name="Commun. Biol.">
        <title>The genome of Shorea leprosula (Dipterocarpaceae) highlights the ecological relevance of drought in aseasonal tropical rainforests.</title>
        <authorList>
            <person name="Ng K.K.S."/>
            <person name="Kobayashi M.J."/>
            <person name="Fawcett J.A."/>
            <person name="Hatakeyama M."/>
            <person name="Paape T."/>
            <person name="Ng C.H."/>
            <person name="Ang C.C."/>
            <person name="Tnah L.H."/>
            <person name="Lee C.T."/>
            <person name="Nishiyama T."/>
            <person name="Sese J."/>
            <person name="O'Brien M.J."/>
            <person name="Copetti D."/>
            <person name="Mohd Noor M.I."/>
            <person name="Ong R.C."/>
            <person name="Putra M."/>
            <person name="Sireger I.Z."/>
            <person name="Indrioko S."/>
            <person name="Kosugi Y."/>
            <person name="Izuno A."/>
            <person name="Isagi Y."/>
            <person name="Lee S.L."/>
            <person name="Shimizu K.K."/>
        </authorList>
    </citation>
    <scope>NUCLEOTIDE SEQUENCE [LARGE SCALE GENOMIC DNA]</scope>
    <source>
        <strain evidence="2">214</strain>
    </source>
</reference>
<dbReference type="AlphaFoldDB" id="A0AAV5JZZ1"/>
<evidence type="ECO:0000313" key="2">
    <source>
        <dbReference type="EMBL" id="GKV20244.1"/>
    </source>
</evidence>
<proteinExistence type="predicted"/>
<keyword evidence="3" id="KW-1185">Reference proteome</keyword>
<protein>
    <submittedName>
        <fullName evidence="2">Uncharacterized protein</fullName>
    </submittedName>
</protein>
<organism evidence="2 3">
    <name type="scientific">Rubroshorea leprosula</name>
    <dbReference type="NCBI Taxonomy" id="152421"/>
    <lineage>
        <taxon>Eukaryota</taxon>
        <taxon>Viridiplantae</taxon>
        <taxon>Streptophyta</taxon>
        <taxon>Embryophyta</taxon>
        <taxon>Tracheophyta</taxon>
        <taxon>Spermatophyta</taxon>
        <taxon>Magnoliopsida</taxon>
        <taxon>eudicotyledons</taxon>
        <taxon>Gunneridae</taxon>
        <taxon>Pentapetalae</taxon>
        <taxon>rosids</taxon>
        <taxon>malvids</taxon>
        <taxon>Malvales</taxon>
        <taxon>Dipterocarpaceae</taxon>
        <taxon>Rubroshorea</taxon>
    </lineage>
</organism>
<feature type="compositionally biased region" description="Pro residues" evidence="1">
    <location>
        <begin position="141"/>
        <end position="150"/>
    </location>
</feature>
<sequence length="304" mass="33214">MHSGKLFYSRHVIFNENQFPYNTPTLQNSLSSSSTHSFSNSSFPHDFTAQPIPIDIACHRPAVDRSLLPPCAAVPYHEAVPVSTKSVVPPSPTSSSAPTSAPRSPTQSPCPPSTPTVTPTIAELDSSPPLSSTHATSDALPVPPPPPPLRTHPMVTRSQNNIFKPKSFHHATMASPLPSPEPTCVSQALNDFHWRQAMSEEFNALIRQGTWELVPSHPNQHVLGCNNPVLHSRMKHIAVDLHFVRDLVDKKVLRVSHIASTDQLADGFTKPLHSTRFTCLRDKIGVADGTSILRGRVKETKSVL</sequence>
<evidence type="ECO:0000313" key="3">
    <source>
        <dbReference type="Proteomes" id="UP001054252"/>
    </source>
</evidence>
<name>A0AAV5JZZ1_9ROSI</name>
<gene>
    <name evidence="2" type="ORF">SLEP1_g30399</name>
</gene>
<dbReference type="Proteomes" id="UP001054252">
    <property type="component" value="Unassembled WGS sequence"/>
</dbReference>
<comment type="caution">
    <text evidence="2">The sequence shown here is derived from an EMBL/GenBank/DDBJ whole genome shotgun (WGS) entry which is preliminary data.</text>
</comment>
<dbReference type="CDD" id="cd09272">
    <property type="entry name" value="RNase_HI_RT_Ty1"/>
    <property type="match status" value="1"/>
</dbReference>
<accession>A0AAV5JZZ1</accession>
<evidence type="ECO:0000256" key="1">
    <source>
        <dbReference type="SAM" id="MobiDB-lite"/>
    </source>
</evidence>
<feature type="compositionally biased region" description="Low complexity" evidence="1">
    <location>
        <begin position="82"/>
        <end position="107"/>
    </location>
</feature>
<dbReference type="EMBL" id="BPVZ01000054">
    <property type="protein sequence ID" value="GKV20244.1"/>
    <property type="molecule type" value="Genomic_DNA"/>
</dbReference>